<gene>
    <name evidence="2" type="ORF">LSALG_LOCUS34121</name>
</gene>
<organism evidence="2 3">
    <name type="scientific">Lactuca saligna</name>
    <name type="common">Willowleaf lettuce</name>
    <dbReference type="NCBI Taxonomy" id="75948"/>
    <lineage>
        <taxon>Eukaryota</taxon>
        <taxon>Viridiplantae</taxon>
        <taxon>Streptophyta</taxon>
        <taxon>Embryophyta</taxon>
        <taxon>Tracheophyta</taxon>
        <taxon>Spermatophyta</taxon>
        <taxon>Magnoliopsida</taxon>
        <taxon>eudicotyledons</taxon>
        <taxon>Gunneridae</taxon>
        <taxon>Pentapetalae</taxon>
        <taxon>asterids</taxon>
        <taxon>campanulids</taxon>
        <taxon>Asterales</taxon>
        <taxon>Asteraceae</taxon>
        <taxon>Cichorioideae</taxon>
        <taxon>Cichorieae</taxon>
        <taxon>Lactucinae</taxon>
        <taxon>Lactuca</taxon>
    </lineage>
</organism>
<sequence>MSQHPPTPPINPSSNSSEQQENEAAVATVDCHYIPPPLQSTTIALLPLSPHRIPAYGTVGGDRWWWGLPTTTTTTSSGSTTAPLLLSSQYNGGKRGTKEKGLGKRDRVRLEWFYGGRRCSSSRWSFVVEWRLAGGAVAISILPEVAAPFLFIEIGNKRKKWAMVVMV</sequence>
<name>A0AA36EGV4_LACSI</name>
<accession>A0AA36EGV4</accession>
<evidence type="ECO:0000256" key="1">
    <source>
        <dbReference type="SAM" id="MobiDB-lite"/>
    </source>
</evidence>
<evidence type="ECO:0000313" key="2">
    <source>
        <dbReference type="EMBL" id="CAI9295167.1"/>
    </source>
</evidence>
<evidence type="ECO:0000313" key="3">
    <source>
        <dbReference type="Proteomes" id="UP001177003"/>
    </source>
</evidence>
<keyword evidence="3" id="KW-1185">Reference proteome</keyword>
<proteinExistence type="predicted"/>
<reference evidence="2" key="1">
    <citation type="submission" date="2023-04" db="EMBL/GenBank/DDBJ databases">
        <authorList>
            <person name="Vijverberg K."/>
            <person name="Xiong W."/>
            <person name="Schranz E."/>
        </authorList>
    </citation>
    <scope>NUCLEOTIDE SEQUENCE</scope>
</reference>
<feature type="compositionally biased region" description="Low complexity" evidence="1">
    <location>
        <begin position="12"/>
        <end position="23"/>
    </location>
</feature>
<dbReference type="AlphaFoldDB" id="A0AA36EGV4"/>
<feature type="compositionally biased region" description="Pro residues" evidence="1">
    <location>
        <begin position="1"/>
        <end position="11"/>
    </location>
</feature>
<protein>
    <submittedName>
        <fullName evidence="2">Uncharacterized protein</fullName>
    </submittedName>
</protein>
<dbReference type="Proteomes" id="UP001177003">
    <property type="component" value="Chromosome 7"/>
</dbReference>
<dbReference type="EMBL" id="OX465083">
    <property type="protein sequence ID" value="CAI9295167.1"/>
    <property type="molecule type" value="Genomic_DNA"/>
</dbReference>
<feature type="region of interest" description="Disordered" evidence="1">
    <location>
        <begin position="1"/>
        <end position="25"/>
    </location>
</feature>